<evidence type="ECO:0000313" key="2">
    <source>
        <dbReference type="EnsemblMetazoa" id="GBRI013846-PA"/>
    </source>
</evidence>
<organism evidence="2 3">
    <name type="scientific">Glossina brevipalpis</name>
    <dbReference type="NCBI Taxonomy" id="37001"/>
    <lineage>
        <taxon>Eukaryota</taxon>
        <taxon>Metazoa</taxon>
        <taxon>Ecdysozoa</taxon>
        <taxon>Arthropoda</taxon>
        <taxon>Hexapoda</taxon>
        <taxon>Insecta</taxon>
        <taxon>Pterygota</taxon>
        <taxon>Neoptera</taxon>
        <taxon>Endopterygota</taxon>
        <taxon>Diptera</taxon>
        <taxon>Brachycera</taxon>
        <taxon>Muscomorpha</taxon>
        <taxon>Hippoboscoidea</taxon>
        <taxon>Glossinidae</taxon>
        <taxon>Glossina</taxon>
    </lineage>
</organism>
<keyword evidence="1" id="KW-1133">Transmembrane helix</keyword>
<sequence length="169" mass="19365">MEDNKLICEMIQLEVDLNELKRILNTLCMENILKDEEQLHLRRLRSDRKCSSLICSPYGEENKTKNSSYFLIKPGHEQRLTITAGGITHVPTNQSVMAKFRIKQFVTERKRRVVKMAKITKVLPTMIVKSFFLNFGVYSNIFVCAVVFLAASQSTYLIAFSIGITQLAN</sequence>
<evidence type="ECO:0000313" key="3">
    <source>
        <dbReference type="Proteomes" id="UP000091820"/>
    </source>
</evidence>
<dbReference type="EnsemblMetazoa" id="GBRI013846-RA">
    <property type="protein sequence ID" value="GBRI013846-PA"/>
    <property type="gene ID" value="GBRI013846"/>
</dbReference>
<keyword evidence="1" id="KW-0472">Membrane</keyword>
<reference evidence="2" key="2">
    <citation type="submission" date="2020-05" db="UniProtKB">
        <authorList>
            <consortium name="EnsemblMetazoa"/>
        </authorList>
    </citation>
    <scope>IDENTIFICATION</scope>
    <source>
        <strain evidence="2">IAEA</strain>
    </source>
</reference>
<evidence type="ECO:0000256" key="1">
    <source>
        <dbReference type="SAM" id="Phobius"/>
    </source>
</evidence>
<dbReference type="AlphaFoldDB" id="A0A1A9WBV0"/>
<accession>A0A1A9WBV0</accession>
<name>A0A1A9WBV0_9MUSC</name>
<proteinExistence type="predicted"/>
<keyword evidence="3" id="KW-1185">Reference proteome</keyword>
<feature type="transmembrane region" description="Helical" evidence="1">
    <location>
        <begin position="131"/>
        <end position="151"/>
    </location>
</feature>
<reference evidence="3" key="1">
    <citation type="submission" date="2014-03" db="EMBL/GenBank/DDBJ databases">
        <authorList>
            <person name="Aksoy S."/>
            <person name="Warren W."/>
            <person name="Wilson R.K."/>
        </authorList>
    </citation>
    <scope>NUCLEOTIDE SEQUENCE [LARGE SCALE GENOMIC DNA]</scope>
    <source>
        <strain evidence="3">IAEA</strain>
    </source>
</reference>
<keyword evidence="1" id="KW-0812">Transmembrane</keyword>
<dbReference type="Proteomes" id="UP000091820">
    <property type="component" value="Unassembled WGS sequence"/>
</dbReference>
<dbReference type="VEuPathDB" id="VectorBase:GBRI013846"/>
<protein>
    <submittedName>
        <fullName evidence="2">Uncharacterized protein</fullName>
    </submittedName>
</protein>